<dbReference type="Gene3D" id="1.10.287.70">
    <property type="match status" value="1"/>
</dbReference>
<dbReference type="GO" id="GO:0016020">
    <property type="term" value="C:membrane"/>
    <property type="evidence" value="ECO:0007669"/>
    <property type="project" value="UniProtKB-SubCell"/>
</dbReference>
<comment type="subcellular location">
    <subcellularLocation>
        <location evidence="1">Membrane</location>
        <topology evidence="1">Multi-pass membrane protein</topology>
    </subcellularLocation>
</comment>
<evidence type="ECO:0000256" key="11">
    <source>
        <dbReference type="ARBA" id="ARBA00023136"/>
    </source>
</evidence>
<keyword evidence="9 14" id="KW-1133">Transmembrane helix</keyword>
<dbReference type="InterPro" id="IPR000719">
    <property type="entry name" value="Prot_kinase_dom"/>
</dbReference>
<comment type="similarity">
    <text evidence="13">Belongs to the two pore domain potassium channel (TC 1.A.1.8) family.</text>
</comment>
<dbReference type="AlphaFoldDB" id="A0A0N0PDK3"/>
<evidence type="ECO:0000256" key="3">
    <source>
        <dbReference type="ARBA" id="ARBA00022527"/>
    </source>
</evidence>
<dbReference type="GO" id="GO:0005952">
    <property type="term" value="C:cAMP-dependent protein kinase complex"/>
    <property type="evidence" value="ECO:0007669"/>
    <property type="project" value="TreeGrafter"/>
</dbReference>
<dbReference type="GO" id="GO:0005829">
    <property type="term" value="C:cytosol"/>
    <property type="evidence" value="ECO:0007669"/>
    <property type="project" value="TreeGrafter"/>
</dbReference>
<keyword evidence="12 13" id="KW-0407">Ion channel</keyword>
<dbReference type="GO" id="GO:0007476">
    <property type="term" value="P:imaginal disc-derived wing morphogenesis"/>
    <property type="evidence" value="ECO:0007669"/>
    <property type="project" value="UniProtKB-ARBA"/>
</dbReference>
<gene>
    <name evidence="16" type="ORF">RR48_03831</name>
</gene>
<sequence length="694" mass="78682">MTGPSRKNVEANLLYSSALQANHKNYLDYLKQEFVRTYEKPTQCDKSADDFDKIKTLGVGAYGTVFLVREKNTFTYHAMKVLEKAEIVQNNTIKQVHREKRILQCINFAFLISLDYCCKDNVYVYLILPFEAGGELFTIIKKLGALSEPLAQFYAAQVVLAIEYLHNCGVIHRDLKPENILLSENGYIKLCDFGFCKVIKNRTWTLCGTPEYLAPEIILSKGYSFPVDWWALGILIFEMIAGHPPFYSSHTINLYEKILEARFKTPDCMTPNCKSLVKNLILLDPMKRFGSLKSGVFDIKHHLWFSEVDWVDILHQKVVPPYIPICKGFGESITNLETTSVKLKKAPVFRALEFPAEVAKQEYHRDRLLSERWNLIRIVSDYGMNGTEFVSMEKLISDQLAIYEKILEEASSSGLSLEVEKKFPPSEERWSILQAVFFSSTVLTTIGYGNIVPETFWGRLFCIAYALIGIPLTLTVIADLGRVFATVLSVAAKQLPALPKCCSRVSEVNPASKRSLYALWAVCFLFVYLSAGAALFKMWEDDWTFYDGFYFCFITMTTIGFGDLVPKRPKYMLLCTLYILIGLALTSTIIELVRRQYARSWQQLRALSGPLADTLRRLGDAGRGVDVSALHNDLRKVLTIVTMPRLGSGKDMLGEKRQLELEAAVEAVIRDITTPIQSPQKPPIVQIVIYESSV</sequence>
<feature type="transmembrane region" description="Helical" evidence="14">
    <location>
        <begin position="571"/>
        <end position="593"/>
    </location>
</feature>
<evidence type="ECO:0000256" key="13">
    <source>
        <dbReference type="RuleBase" id="RU003857"/>
    </source>
</evidence>
<feature type="transmembrane region" description="Helical" evidence="14">
    <location>
        <begin position="430"/>
        <end position="449"/>
    </location>
</feature>
<evidence type="ECO:0000259" key="15">
    <source>
        <dbReference type="PROSITE" id="PS50011"/>
    </source>
</evidence>
<keyword evidence="8" id="KW-0067">ATP-binding</keyword>
<protein>
    <submittedName>
        <fullName evidence="16">cAMP-dependent protein kinase catalytic subunit alpha</fullName>
    </submittedName>
</protein>
<dbReference type="InterPro" id="IPR003280">
    <property type="entry name" value="2pore_dom_K_chnl"/>
</dbReference>
<dbReference type="SUPFAM" id="SSF81324">
    <property type="entry name" value="Voltage-gated potassium channels"/>
    <property type="match status" value="2"/>
</dbReference>
<dbReference type="PANTHER" id="PTHR24353">
    <property type="entry name" value="CYCLIC NUCLEOTIDE-DEPENDENT PROTEIN KINASE"/>
    <property type="match status" value="1"/>
</dbReference>
<dbReference type="InterPro" id="IPR008271">
    <property type="entry name" value="Ser/Thr_kinase_AS"/>
</dbReference>
<feature type="domain" description="Protein kinase" evidence="15">
    <location>
        <begin position="51"/>
        <end position="305"/>
    </location>
</feature>
<keyword evidence="5 13" id="KW-0812">Transmembrane</keyword>
<dbReference type="Pfam" id="PF07885">
    <property type="entry name" value="Ion_trans_2"/>
    <property type="match status" value="2"/>
</dbReference>
<keyword evidence="10 13" id="KW-0406">Ion transport</keyword>
<evidence type="ECO:0000256" key="7">
    <source>
        <dbReference type="ARBA" id="ARBA00022777"/>
    </source>
</evidence>
<dbReference type="Proteomes" id="UP000053240">
    <property type="component" value="Unassembled WGS sequence"/>
</dbReference>
<keyword evidence="17" id="KW-1185">Reference proteome</keyword>
<dbReference type="InterPro" id="IPR011009">
    <property type="entry name" value="Kinase-like_dom_sf"/>
</dbReference>
<keyword evidence="4" id="KW-0808">Transferase</keyword>
<dbReference type="SUPFAM" id="SSF56112">
    <property type="entry name" value="Protein kinase-like (PK-like)"/>
    <property type="match status" value="1"/>
</dbReference>
<evidence type="ECO:0000256" key="12">
    <source>
        <dbReference type="ARBA" id="ARBA00023303"/>
    </source>
</evidence>
<dbReference type="STRING" id="76193.A0A0N0PDK3"/>
<dbReference type="FunCoup" id="A0A0N0PDK3">
    <property type="interactions" value="3"/>
</dbReference>
<dbReference type="FunFam" id="1.10.510.10:FF:000005">
    <property type="entry name" value="cAMP-dependent protein kinase catalytic subunit alpha"/>
    <property type="match status" value="1"/>
</dbReference>
<evidence type="ECO:0000256" key="14">
    <source>
        <dbReference type="SAM" id="Phobius"/>
    </source>
</evidence>
<dbReference type="PROSITE" id="PS00108">
    <property type="entry name" value="PROTEIN_KINASE_ST"/>
    <property type="match status" value="1"/>
</dbReference>
<organism evidence="16 17">
    <name type="scientific">Papilio machaon</name>
    <name type="common">Old World swallowtail butterfly</name>
    <dbReference type="NCBI Taxonomy" id="76193"/>
    <lineage>
        <taxon>Eukaryota</taxon>
        <taxon>Metazoa</taxon>
        <taxon>Ecdysozoa</taxon>
        <taxon>Arthropoda</taxon>
        <taxon>Hexapoda</taxon>
        <taxon>Insecta</taxon>
        <taxon>Pterygota</taxon>
        <taxon>Neoptera</taxon>
        <taxon>Endopterygota</taxon>
        <taxon>Lepidoptera</taxon>
        <taxon>Glossata</taxon>
        <taxon>Ditrysia</taxon>
        <taxon>Papilionoidea</taxon>
        <taxon>Papilionidae</taxon>
        <taxon>Papilioninae</taxon>
        <taxon>Papilio</taxon>
    </lineage>
</organism>
<dbReference type="InParanoid" id="A0A0N0PDK3"/>
<dbReference type="EMBL" id="KQ460202">
    <property type="protein sequence ID" value="KPJ17174.1"/>
    <property type="molecule type" value="Genomic_DNA"/>
</dbReference>
<evidence type="ECO:0000313" key="16">
    <source>
        <dbReference type="EMBL" id="KPJ17174.1"/>
    </source>
</evidence>
<name>A0A0N0PDK3_PAPMA</name>
<evidence type="ECO:0000256" key="4">
    <source>
        <dbReference type="ARBA" id="ARBA00022679"/>
    </source>
</evidence>
<evidence type="ECO:0000256" key="2">
    <source>
        <dbReference type="ARBA" id="ARBA00022448"/>
    </source>
</evidence>
<keyword evidence="11 14" id="KW-0472">Membrane</keyword>
<dbReference type="PANTHER" id="PTHR24353:SF152">
    <property type="entry name" value="UT01108P-RELATED"/>
    <property type="match status" value="1"/>
</dbReference>
<dbReference type="GO" id="GO:0005634">
    <property type="term" value="C:nucleus"/>
    <property type="evidence" value="ECO:0007669"/>
    <property type="project" value="TreeGrafter"/>
</dbReference>
<evidence type="ECO:0000313" key="17">
    <source>
        <dbReference type="Proteomes" id="UP000053240"/>
    </source>
</evidence>
<feature type="transmembrane region" description="Helical" evidence="14">
    <location>
        <begin position="548"/>
        <end position="565"/>
    </location>
</feature>
<evidence type="ECO:0000256" key="5">
    <source>
        <dbReference type="ARBA" id="ARBA00022692"/>
    </source>
</evidence>
<accession>A0A0N0PDK3</accession>
<proteinExistence type="inferred from homology"/>
<dbReference type="SMART" id="SM00220">
    <property type="entry name" value="S_TKc"/>
    <property type="match status" value="1"/>
</dbReference>
<evidence type="ECO:0000256" key="6">
    <source>
        <dbReference type="ARBA" id="ARBA00022741"/>
    </source>
</evidence>
<dbReference type="Gene3D" id="3.30.200.20">
    <property type="entry name" value="Phosphorylase Kinase, domain 1"/>
    <property type="match status" value="1"/>
</dbReference>
<evidence type="ECO:0000256" key="8">
    <source>
        <dbReference type="ARBA" id="ARBA00022840"/>
    </source>
</evidence>
<dbReference type="InterPro" id="IPR013099">
    <property type="entry name" value="K_chnl_dom"/>
</dbReference>
<keyword evidence="7 16" id="KW-0418">Kinase</keyword>
<dbReference type="PRINTS" id="PR01333">
    <property type="entry name" value="2POREKCHANEL"/>
</dbReference>
<dbReference type="GO" id="GO:0004691">
    <property type="term" value="F:cAMP-dependent protein kinase activity"/>
    <property type="evidence" value="ECO:0007669"/>
    <property type="project" value="TreeGrafter"/>
</dbReference>
<feature type="transmembrane region" description="Helical" evidence="14">
    <location>
        <begin position="517"/>
        <end position="536"/>
    </location>
</feature>
<evidence type="ECO:0000256" key="10">
    <source>
        <dbReference type="ARBA" id="ARBA00023065"/>
    </source>
</evidence>
<dbReference type="GO" id="GO:0005524">
    <property type="term" value="F:ATP binding"/>
    <property type="evidence" value="ECO:0007669"/>
    <property type="project" value="UniProtKB-KW"/>
</dbReference>
<keyword evidence="3" id="KW-0723">Serine/threonine-protein kinase</keyword>
<evidence type="ECO:0000256" key="1">
    <source>
        <dbReference type="ARBA" id="ARBA00004141"/>
    </source>
</evidence>
<feature type="transmembrane region" description="Helical" evidence="14">
    <location>
        <begin position="456"/>
        <end position="478"/>
    </location>
</feature>
<dbReference type="Pfam" id="PF00069">
    <property type="entry name" value="Pkinase"/>
    <property type="match status" value="1"/>
</dbReference>
<dbReference type="PROSITE" id="PS50011">
    <property type="entry name" value="PROTEIN_KINASE_DOM"/>
    <property type="match status" value="1"/>
</dbReference>
<dbReference type="Gene3D" id="1.10.510.10">
    <property type="entry name" value="Transferase(Phosphotransferase) domain 1"/>
    <property type="match status" value="1"/>
</dbReference>
<evidence type="ECO:0000256" key="9">
    <source>
        <dbReference type="ARBA" id="ARBA00022989"/>
    </source>
</evidence>
<dbReference type="GO" id="GO:0005267">
    <property type="term" value="F:potassium channel activity"/>
    <property type="evidence" value="ECO:0007669"/>
    <property type="project" value="InterPro"/>
</dbReference>
<reference evidence="16 17" key="1">
    <citation type="journal article" date="2015" name="Nat. Commun.">
        <title>Outbred genome sequencing and CRISPR/Cas9 gene editing in butterflies.</title>
        <authorList>
            <person name="Li X."/>
            <person name="Fan D."/>
            <person name="Zhang W."/>
            <person name="Liu G."/>
            <person name="Zhang L."/>
            <person name="Zhao L."/>
            <person name="Fang X."/>
            <person name="Chen L."/>
            <person name="Dong Y."/>
            <person name="Chen Y."/>
            <person name="Ding Y."/>
            <person name="Zhao R."/>
            <person name="Feng M."/>
            <person name="Zhu Y."/>
            <person name="Feng Y."/>
            <person name="Jiang X."/>
            <person name="Zhu D."/>
            <person name="Xiang H."/>
            <person name="Feng X."/>
            <person name="Li S."/>
            <person name="Wang J."/>
            <person name="Zhang G."/>
            <person name="Kronforst M.R."/>
            <person name="Wang W."/>
        </authorList>
    </citation>
    <scope>NUCLEOTIDE SEQUENCE [LARGE SCALE GENOMIC DNA]</scope>
    <source>
        <strain evidence="16">Ya'a_city_454_Pm</strain>
        <tissue evidence="16">Whole body</tissue>
    </source>
</reference>
<keyword evidence="2 13" id="KW-0813">Transport</keyword>
<keyword evidence="6" id="KW-0547">Nucleotide-binding</keyword>